<evidence type="ECO:0000313" key="3">
    <source>
        <dbReference type="Proteomes" id="UP001279553"/>
    </source>
</evidence>
<dbReference type="RefSeq" id="WP_319614697.1">
    <property type="nucleotide sequence ID" value="NZ_JAWXYB010000018.1"/>
</dbReference>
<protein>
    <submittedName>
        <fullName evidence="2">Hint domain-containing protein</fullName>
    </submittedName>
</protein>
<dbReference type="Pfam" id="PF13403">
    <property type="entry name" value="Hint_2"/>
    <property type="match status" value="1"/>
</dbReference>
<dbReference type="AlphaFoldDB" id="A0AAW9DRY4"/>
<reference evidence="2 3" key="1">
    <citation type="submission" date="2023-11" db="EMBL/GenBank/DDBJ databases">
        <title>MicrobeMod: A computational toolkit for identifying prokaryotic methylation and restriction-modification with nanopore sequencing.</title>
        <authorList>
            <person name="Crits-Christoph A."/>
            <person name="Kang S.C."/>
            <person name="Lee H."/>
            <person name="Ostrov N."/>
        </authorList>
    </citation>
    <scope>NUCLEOTIDE SEQUENCE [LARGE SCALE GENOMIC DNA]</scope>
    <source>
        <strain evidence="2 3">DSMZ 700</strain>
    </source>
</reference>
<dbReference type="CDD" id="cd03801">
    <property type="entry name" value="GT4_PimA-like"/>
    <property type="match status" value="1"/>
</dbReference>
<comment type="caution">
    <text evidence="2">The sequence shown here is derived from an EMBL/GenBank/DDBJ whole genome shotgun (WGS) entry which is preliminary data.</text>
</comment>
<gene>
    <name evidence="2" type="ORF">SIL87_13675</name>
</gene>
<dbReference type="SUPFAM" id="SSF53756">
    <property type="entry name" value="UDP-Glycosyltransferase/glycogen phosphorylase"/>
    <property type="match status" value="1"/>
</dbReference>
<accession>A0AAW9DRY4</accession>
<feature type="domain" description="Hedgehog/Intein (Hint)" evidence="1">
    <location>
        <begin position="440"/>
        <end position="575"/>
    </location>
</feature>
<dbReference type="Proteomes" id="UP001279553">
    <property type="component" value="Unassembled WGS sequence"/>
</dbReference>
<dbReference type="InterPro" id="IPR036844">
    <property type="entry name" value="Hint_dom_sf"/>
</dbReference>
<dbReference type="InterPro" id="IPR028992">
    <property type="entry name" value="Hedgehog/Intein_dom"/>
</dbReference>
<evidence type="ECO:0000313" key="2">
    <source>
        <dbReference type="EMBL" id="MDX5931813.1"/>
    </source>
</evidence>
<keyword evidence="3" id="KW-1185">Reference proteome</keyword>
<dbReference type="Gene3D" id="3.40.50.2000">
    <property type="entry name" value="Glycogen Phosphorylase B"/>
    <property type="match status" value="1"/>
</dbReference>
<dbReference type="Pfam" id="PF13692">
    <property type="entry name" value="Glyco_trans_1_4"/>
    <property type="match status" value="1"/>
</dbReference>
<evidence type="ECO:0000259" key="1">
    <source>
        <dbReference type="Pfam" id="PF13403"/>
    </source>
</evidence>
<name>A0AAW9DRY4_ACIAO</name>
<dbReference type="SUPFAM" id="SSF51294">
    <property type="entry name" value="Hedgehog/intein (Hint) domain"/>
    <property type="match status" value="1"/>
</dbReference>
<organism evidence="2 3">
    <name type="scientific">Acidiphilium acidophilum</name>
    <name type="common">Thiobacillus acidophilus</name>
    <dbReference type="NCBI Taxonomy" id="76588"/>
    <lineage>
        <taxon>Bacteria</taxon>
        <taxon>Pseudomonadati</taxon>
        <taxon>Pseudomonadota</taxon>
        <taxon>Alphaproteobacteria</taxon>
        <taxon>Acetobacterales</taxon>
        <taxon>Acidocellaceae</taxon>
        <taxon>Acidiphilium</taxon>
    </lineage>
</organism>
<proteinExistence type="predicted"/>
<sequence>MTSVINTTVTNTVTLGTGTYTGAISITGSGAIDVTGTGAVALYDPSSQTAVSIINDGSILAGTGGTGSAGLLGLGGALGGTGGDGVDLKGAGATIASTGAIAGGAGGSGASEVVSVLNLLGATAGGTGGIGLYGQAATADVTNSGTLAGGAGGEGGTNAVSLLGNDAPGAGGNGGAALVIDATADRFGNTGIVLGGTGGIGGTNLISALGAAGTGGNGGTGAIVSGGGYLDNAASIAGGTGGAGGYNDILGVLSRTGTGGAGGTGVYLDGGTLLNAGTIGGGAGGIGATNGATGDAIVFGSIAATLIADAGAVFTGAVAANSTVADVLDLAGTSAVALTGLGTSFTGFNDITFATGASRTLSGDAAGLAAGQTIAGFSGTDVLDLTGFGATSASFVTGTGLVLSNGVTTETLDLLGTFTTADFTVSSAGNTTEIALSAAPCYLAGTMIETKIGAVRVECLEIGDLVRTLNGSFKPIKWIGRRNYSRVAARANPRTRPIRFRAGALADGIPRRDLLVSADHALYLSGVLIPAASLVNGVSVLIADDIDPVNYVHIELETHEVIFAEGAAAESFVDCDSRMLFQNVDTFRTLYPQDSRPSWTFCAPRHEGGLQVEHIRRAIAVRAGIEQAPVPGPLIGFVDQALRNRITGWAIDQANPAEPVELELLDGEALIMRFLAQSFRQDIVDAGLGDGCAGFDLALPIALAPDQPHELHIRRVSDHQELTGSPVLVPPLSTFGDARDALSRITEIGLAAAATVTEFDAMLNDLTQAMQSVRGRRMRAAASPASRNARPRHGSRRALVIDDTLPDARRDAGSNAILSHMASLRRLGFQVEFVPATPAIDATLTAALTARGILVHGLPAVSTVEDVLRGGGTDYDLIYLHRLANAEAYAGMARRHCPHARLVYAVADLHWLRLARQAALEQWPALADQARSLRMRDFMAMRMVDAVITHSPVERNILLAAMPELAVQVVPWEVAIGSPPAGFGARSGVGFVGHFGHMPNLDAVDWLIDQIMPLVWQAAPDIKLKLAGSAVPSSLIRWAGRIPQLELCGQVEDLPGFFDGIRLSVAPLRFGAGIKGKVLDSLAAGLPCVMSPVAAEGLALPPDLVRLIGDDAGAIATAILDLHANETAFHQAALAGQGFIAAGYGTQQVDPALAKAVAPVPARVLAA</sequence>
<dbReference type="EMBL" id="JAWXYB010000018">
    <property type="protein sequence ID" value="MDX5931813.1"/>
    <property type="molecule type" value="Genomic_DNA"/>
</dbReference>